<sequence>MALDTLPHDRTADTRPCSPPPLRVAFVHPDLGIGGAERLVVDAAVALHARGHAVTLAATHWDASRSFDEVCSGAAGGVRVLPVRWVRVVRRVIPGQAAQAAVLCGLVALLLVPPDTEAVVVDLVAWPVVVLRWRRWWHTLWRRCLHWNTRRTGEDRFLRRILFYCHFPDALLAPGAQWQGVDTGVAGVHRPEHRLKRWLRRAYRRVVDAVERWSVSLADVLIVNSEFTAAVVQEVFASACRKRPPQVVYPPIEVRAENGMLDGAEEDAQAADERVLAALDLAPGEAFVLSINRYERKKRVELALQAWHLLQTDEVPEATSARLVIAGGYDSRLPENVQYFGYLATLRAELGIRERVILARNVSDVQRAALLRRCQLVLYTPSYEHFGIVPLEAMRAGKAVVACDSGGPRESIVDGATGVLCPEPVTPRRFADAISSLLRDTPRRARMGAQGARRVRQHFSRERFGQRLEALVQT</sequence>
<evidence type="ECO:0000256" key="2">
    <source>
        <dbReference type="ARBA" id="ARBA00022676"/>
    </source>
</evidence>
<comment type="similarity">
    <text evidence="10">Belongs to the glycosyltransferase group 1 family.</text>
</comment>
<evidence type="ECO:0000313" key="13">
    <source>
        <dbReference type="EMBL" id="KAK4534375.1"/>
    </source>
</evidence>
<evidence type="ECO:0000256" key="3">
    <source>
        <dbReference type="ARBA" id="ARBA00022679"/>
    </source>
</evidence>
<dbReference type="GO" id="GO:0102704">
    <property type="term" value="F:GDP-Man:Man(2)GlcNAc(2)-PP-Dol alpha-1,6-mannosyltransferase activity"/>
    <property type="evidence" value="ECO:0007669"/>
    <property type="project" value="UniProtKB-UniRule"/>
</dbReference>
<keyword evidence="7" id="KW-0472">Membrane</keyword>
<gene>
    <name evidence="13" type="ORF">CDCA_CDCA01G0400</name>
</gene>
<dbReference type="PANTHER" id="PTHR45918:SF1">
    <property type="entry name" value="ALPHA-1,3_1,6-MANNOSYLTRANSFERASE ALG2"/>
    <property type="match status" value="1"/>
</dbReference>
<dbReference type="InterPro" id="IPR001296">
    <property type="entry name" value="Glyco_trans_1"/>
</dbReference>
<evidence type="ECO:0000256" key="5">
    <source>
        <dbReference type="ARBA" id="ARBA00022824"/>
    </source>
</evidence>
<dbReference type="InterPro" id="IPR027054">
    <property type="entry name" value="ALG2"/>
</dbReference>
<evidence type="ECO:0000256" key="1">
    <source>
        <dbReference type="ARBA" id="ARBA00004922"/>
    </source>
</evidence>
<evidence type="ECO:0000256" key="9">
    <source>
        <dbReference type="ARBA" id="ARBA00045104"/>
    </source>
</evidence>
<dbReference type="SUPFAM" id="SSF53756">
    <property type="entry name" value="UDP-Glycosyltransferase/glycogen phosphorylase"/>
    <property type="match status" value="1"/>
</dbReference>
<feature type="domain" description="Glycosyltransferase subfamily 4-like N-terminal" evidence="12">
    <location>
        <begin position="33"/>
        <end position="253"/>
    </location>
</feature>
<comment type="caution">
    <text evidence="13">The sequence shown here is derived from an EMBL/GenBank/DDBJ whole genome shotgun (WGS) entry which is preliminary data.</text>
</comment>
<name>A0AAV9IQM0_CYACA</name>
<dbReference type="InterPro" id="IPR028098">
    <property type="entry name" value="Glyco_trans_4-like_N"/>
</dbReference>
<dbReference type="AlphaFoldDB" id="A0AAV9IQM0"/>
<evidence type="ECO:0000259" key="11">
    <source>
        <dbReference type="Pfam" id="PF00534"/>
    </source>
</evidence>
<dbReference type="EC" id="2.4.1.132" evidence="10"/>
<evidence type="ECO:0000256" key="10">
    <source>
        <dbReference type="RuleBase" id="RU367136"/>
    </source>
</evidence>
<feature type="domain" description="Glycosyl transferase family 1" evidence="11">
    <location>
        <begin position="280"/>
        <end position="453"/>
    </location>
</feature>
<dbReference type="GO" id="GO:0004378">
    <property type="term" value="F:GDP-Man:Man(1)GlcNAc(2)-PP-Dol alpha-1,3-mannosyltransferase activity"/>
    <property type="evidence" value="ECO:0007669"/>
    <property type="project" value="UniProtKB-UniRule"/>
</dbReference>
<evidence type="ECO:0000313" key="14">
    <source>
        <dbReference type="Proteomes" id="UP001301350"/>
    </source>
</evidence>
<dbReference type="Pfam" id="PF00534">
    <property type="entry name" value="Glycos_transf_1"/>
    <property type="match status" value="1"/>
</dbReference>
<dbReference type="Proteomes" id="UP001301350">
    <property type="component" value="Unassembled WGS sequence"/>
</dbReference>
<dbReference type="EMBL" id="JANCYW010000001">
    <property type="protein sequence ID" value="KAK4534375.1"/>
    <property type="molecule type" value="Genomic_DNA"/>
</dbReference>
<dbReference type="PANTHER" id="PTHR45918">
    <property type="entry name" value="ALPHA-1,3/1,6-MANNOSYLTRANSFERASE ALG2"/>
    <property type="match status" value="1"/>
</dbReference>
<evidence type="ECO:0000256" key="7">
    <source>
        <dbReference type="ARBA" id="ARBA00023136"/>
    </source>
</evidence>
<keyword evidence="6" id="KW-1133">Transmembrane helix</keyword>
<proteinExistence type="inferred from homology"/>
<comment type="catalytic activity">
    <reaction evidence="8 10">
        <text>a beta-D-Man-(1-&gt;4)-beta-D-GlcNAc-(1-&gt;4)-alpha-D-GlcNAc-diphospho-di-trans,poly-cis-dolichol + GDP-alpha-D-mannose = an alpha-D-Man-(1-&gt;3)-beta-D-Man-(1-&gt;4)-beta-D-GlcNAc-(1-&gt;4)-alpha-D-GlcNAc-diphospho-di-trans,poly-cis-dolichol + GDP + H(+)</text>
        <dbReference type="Rhea" id="RHEA:29515"/>
        <dbReference type="Rhea" id="RHEA-COMP:19511"/>
        <dbReference type="Rhea" id="RHEA-COMP:19513"/>
        <dbReference type="ChEBI" id="CHEBI:15378"/>
        <dbReference type="ChEBI" id="CHEBI:57527"/>
        <dbReference type="ChEBI" id="CHEBI:58189"/>
        <dbReference type="ChEBI" id="CHEBI:58472"/>
        <dbReference type="ChEBI" id="CHEBI:132510"/>
        <dbReference type="EC" id="2.4.1.132"/>
    </reaction>
    <physiologicalReaction direction="left-to-right" evidence="8 10">
        <dbReference type="Rhea" id="RHEA:29516"/>
    </physiologicalReaction>
</comment>
<dbReference type="EC" id="2.4.1.257" evidence="10"/>
<comment type="pathway">
    <text evidence="1 10">Protein modification; protein glycosylation.</text>
</comment>
<keyword evidence="3 10" id="KW-0808">Transferase</keyword>
<dbReference type="Gene3D" id="3.40.50.2000">
    <property type="entry name" value="Glycogen Phosphorylase B"/>
    <property type="match status" value="2"/>
</dbReference>
<evidence type="ECO:0000256" key="4">
    <source>
        <dbReference type="ARBA" id="ARBA00022692"/>
    </source>
</evidence>
<comment type="subcellular location">
    <subcellularLocation>
        <location evidence="10">Endoplasmic reticulum membrane</location>
        <topology evidence="10">Single-pass membrane protein</topology>
    </subcellularLocation>
</comment>
<keyword evidence="4" id="KW-0812">Transmembrane</keyword>
<reference evidence="13 14" key="1">
    <citation type="submission" date="2022-07" db="EMBL/GenBank/DDBJ databases">
        <title>Genome-wide signatures of adaptation to extreme environments.</title>
        <authorList>
            <person name="Cho C.H."/>
            <person name="Yoon H.S."/>
        </authorList>
    </citation>
    <scope>NUCLEOTIDE SEQUENCE [LARGE SCALE GENOMIC DNA]</scope>
    <source>
        <strain evidence="13 14">DBV 063 E5</strain>
    </source>
</reference>
<evidence type="ECO:0000259" key="12">
    <source>
        <dbReference type="Pfam" id="PF13439"/>
    </source>
</evidence>
<comment type="catalytic activity">
    <reaction evidence="9 10">
        <text>an alpha-D-Man-(1-&gt;3)-beta-D-Man-(1-&gt;4)-beta-D-GlcNAc-(1-&gt;4)-alpha-D-GlcNAc-diphospho-di-trans,poly-cis-dolichol + GDP-alpha-D-mannose = an alpha-D-Man-(1-&gt;3)-[alpha-D-Man-(1-&gt;6)]-beta-D-Man-(1-&gt;4)-beta-D-GlcNAc-(1-&gt;4)-alpha-D-GlcNAc-diphospho-di-trans,poly-cis-dolichol + GDP + H(+)</text>
        <dbReference type="Rhea" id="RHEA:29519"/>
        <dbReference type="Rhea" id="RHEA-COMP:19513"/>
        <dbReference type="Rhea" id="RHEA-COMP:19515"/>
        <dbReference type="ChEBI" id="CHEBI:15378"/>
        <dbReference type="ChEBI" id="CHEBI:57527"/>
        <dbReference type="ChEBI" id="CHEBI:58189"/>
        <dbReference type="ChEBI" id="CHEBI:132510"/>
        <dbReference type="ChEBI" id="CHEBI:132511"/>
        <dbReference type="EC" id="2.4.1.257"/>
    </reaction>
    <physiologicalReaction direction="left-to-right" evidence="9 10">
        <dbReference type="Rhea" id="RHEA:29520"/>
    </physiologicalReaction>
</comment>
<keyword evidence="2 10" id="KW-0328">Glycosyltransferase</keyword>
<organism evidence="13 14">
    <name type="scientific">Cyanidium caldarium</name>
    <name type="common">Red alga</name>
    <dbReference type="NCBI Taxonomy" id="2771"/>
    <lineage>
        <taxon>Eukaryota</taxon>
        <taxon>Rhodophyta</taxon>
        <taxon>Bangiophyceae</taxon>
        <taxon>Cyanidiales</taxon>
        <taxon>Cyanidiaceae</taxon>
        <taxon>Cyanidium</taxon>
    </lineage>
</organism>
<evidence type="ECO:0000256" key="8">
    <source>
        <dbReference type="ARBA" id="ARBA00045103"/>
    </source>
</evidence>
<comment type="function">
    <text evidence="10">Mannosylates Man(2)GlcNAc(2)-dolichol diphosphate and Man(1)GlcNAc(2)-dolichol diphosphate to form Man(3)GlcNAc(2)-dolichol diphosphate.</text>
</comment>
<keyword evidence="5" id="KW-0256">Endoplasmic reticulum</keyword>
<accession>A0AAV9IQM0</accession>
<evidence type="ECO:0000256" key="6">
    <source>
        <dbReference type="ARBA" id="ARBA00022989"/>
    </source>
</evidence>
<dbReference type="Pfam" id="PF13439">
    <property type="entry name" value="Glyco_transf_4"/>
    <property type="match status" value="1"/>
</dbReference>
<dbReference type="GO" id="GO:0005789">
    <property type="term" value="C:endoplasmic reticulum membrane"/>
    <property type="evidence" value="ECO:0007669"/>
    <property type="project" value="UniProtKB-SubCell"/>
</dbReference>
<protein>
    <recommendedName>
        <fullName evidence="10">Alpha-1,3/1,6-mannosyltransferase ALG2</fullName>
        <ecNumber evidence="10">2.4.1.132</ecNumber>
        <ecNumber evidence="10">2.4.1.257</ecNumber>
    </recommendedName>
    <alternativeName>
        <fullName evidence="10">GDP-Man:Man(1)GlcNAc(2)-PP-Dol alpha-1,3-mannosyltransferase</fullName>
    </alternativeName>
</protein>
<keyword evidence="14" id="KW-1185">Reference proteome</keyword>